<keyword evidence="2" id="KW-1185">Reference proteome</keyword>
<reference evidence="1 2" key="1">
    <citation type="journal article" date="2014" name="Antonie Van Leeuwenhoek">
        <title>Hyphomonas beringensis sp. nov. and Hyphomonas chukchiensis sp. nov., isolated from surface seawater of the Bering Sea and Chukchi Sea.</title>
        <authorList>
            <person name="Li C."/>
            <person name="Lai Q."/>
            <person name="Li G."/>
            <person name="Dong C."/>
            <person name="Wang J."/>
            <person name="Liao Y."/>
            <person name="Shao Z."/>
        </authorList>
    </citation>
    <scope>NUCLEOTIDE SEQUENCE [LARGE SCALE GENOMIC DNA]</scope>
    <source>
        <strain evidence="1 2">MHS-3</strain>
    </source>
</reference>
<dbReference type="PATRIC" id="fig|1280949.3.peg.2726"/>
<sequence length="128" mass="14212">MSRKPREQDRRTARKIAQAKTAYMSNAKWRKLFSALHDLPGGCAVVGIKLISHPTVLSVPTPGPDFEFEDHFGECGGVTCVPFSHIEFVGVSNFRATNSELIQHINSFGKWPVTEADEGILIHGYDWG</sequence>
<comment type="caution">
    <text evidence="1">The sequence shown here is derived from an EMBL/GenBank/DDBJ whole genome shotgun (WGS) entry which is preliminary data.</text>
</comment>
<dbReference type="EMBL" id="ARYH01000002">
    <property type="protein sequence ID" value="KCZ83603.1"/>
    <property type="molecule type" value="Genomic_DNA"/>
</dbReference>
<dbReference type="Proteomes" id="UP000027446">
    <property type="component" value="Unassembled WGS sequence"/>
</dbReference>
<organism evidence="1 2">
    <name type="scientific">Hyphomonas adhaerens MHS-3</name>
    <dbReference type="NCBI Taxonomy" id="1280949"/>
    <lineage>
        <taxon>Bacteria</taxon>
        <taxon>Pseudomonadati</taxon>
        <taxon>Pseudomonadota</taxon>
        <taxon>Alphaproteobacteria</taxon>
        <taxon>Hyphomonadales</taxon>
        <taxon>Hyphomonadaceae</taxon>
        <taxon>Hyphomonas</taxon>
    </lineage>
</organism>
<dbReference type="AlphaFoldDB" id="A0A069E210"/>
<accession>A0A069E210</accession>
<evidence type="ECO:0000313" key="1">
    <source>
        <dbReference type="EMBL" id="KCZ83603.1"/>
    </source>
</evidence>
<evidence type="ECO:0000313" key="2">
    <source>
        <dbReference type="Proteomes" id="UP000027446"/>
    </source>
</evidence>
<proteinExistence type="predicted"/>
<protein>
    <submittedName>
        <fullName evidence="1">Uncharacterized protein</fullName>
    </submittedName>
</protein>
<name>A0A069E210_9PROT</name>
<gene>
    <name evidence="1" type="ORF">HAD_13414</name>
</gene>
<dbReference type="STRING" id="1280949.HAD_13414"/>